<reference evidence="11 12" key="2">
    <citation type="journal article" date="2024" name="G3 (Bethesda)">
        <title>The genome of the cryopelagic Antarctic bald notothen, Trematomus borchgrevinki.</title>
        <authorList>
            <person name="Rayamajhi N."/>
            <person name="Rivera-Colon A.G."/>
            <person name="Minhas B.F."/>
            <person name="Cheng C.C."/>
            <person name="Catchen J.M."/>
        </authorList>
    </citation>
    <scope>NUCLEOTIDE SEQUENCE [LARGE SCALE GENOMIC DNA]</scope>
    <source>
        <strain evidence="11">AGRC-2024</strain>
    </source>
</reference>
<dbReference type="PANTHER" id="PTHR10032:SF272">
    <property type="entry name" value="OVO-LIKE ZINC FINGER 1A-RELATED"/>
    <property type="match status" value="1"/>
</dbReference>
<dbReference type="PROSITE" id="PS00028">
    <property type="entry name" value="ZINC_FINGER_C2H2_1"/>
    <property type="match status" value="3"/>
</dbReference>
<dbReference type="GO" id="GO:0010837">
    <property type="term" value="P:regulation of keratinocyte proliferation"/>
    <property type="evidence" value="ECO:0007669"/>
    <property type="project" value="UniProtKB-ARBA"/>
</dbReference>
<dbReference type="GO" id="GO:0003677">
    <property type="term" value="F:DNA binding"/>
    <property type="evidence" value="ECO:0007669"/>
    <property type="project" value="UniProtKB-ARBA"/>
</dbReference>
<name>A0ABD2FWH4_PAGBO</name>
<keyword evidence="3" id="KW-0479">Metal-binding</keyword>
<feature type="compositionally biased region" description="Low complexity" evidence="9">
    <location>
        <begin position="50"/>
        <end position="62"/>
    </location>
</feature>
<keyword evidence="5 8" id="KW-0863">Zinc-finger</keyword>
<comment type="subcellular location">
    <subcellularLocation>
        <location evidence="1">Nucleus</location>
    </subcellularLocation>
</comment>
<dbReference type="InterPro" id="IPR027756">
    <property type="entry name" value="Ovo-like"/>
</dbReference>
<feature type="compositionally biased region" description="Basic and acidic residues" evidence="9">
    <location>
        <begin position="66"/>
        <end position="81"/>
    </location>
</feature>
<dbReference type="AlphaFoldDB" id="A0ABD2FWH4"/>
<dbReference type="InterPro" id="IPR036236">
    <property type="entry name" value="Znf_C2H2_sf"/>
</dbReference>
<dbReference type="SMART" id="SM00355">
    <property type="entry name" value="ZnF_C2H2"/>
    <property type="match status" value="4"/>
</dbReference>
<evidence type="ECO:0000256" key="4">
    <source>
        <dbReference type="ARBA" id="ARBA00022737"/>
    </source>
</evidence>
<dbReference type="SUPFAM" id="SSF57667">
    <property type="entry name" value="beta-beta-alpha zinc fingers"/>
    <property type="match status" value="2"/>
</dbReference>
<evidence type="ECO:0000256" key="2">
    <source>
        <dbReference type="ARBA" id="ARBA00006991"/>
    </source>
</evidence>
<feature type="domain" description="C2H2-type" evidence="10">
    <location>
        <begin position="230"/>
        <end position="258"/>
    </location>
</feature>
<accession>A0ABD2FWH4</accession>
<dbReference type="PROSITE" id="PS50157">
    <property type="entry name" value="ZINC_FINGER_C2H2_2"/>
    <property type="match status" value="3"/>
</dbReference>
<dbReference type="PANTHER" id="PTHR10032">
    <property type="entry name" value="ZINC FINGER PROTEIN WITH KRAB AND SCAN DOMAINS"/>
    <property type="match status" value="1"/>
</dbReference>
<comment type="similarity">
    <text evidence="2">Belongs to the krueppel C2H2-type zinc-finger protein family.</text>
</comment>
<keyword evidence="7" id="KW-0539">Nucleus</keyword>
<evidence type="ECO:0000256" key="9">
    <source>
        <dbReference type="SAM" id="MobiDB-lite"/>
    </source>
</evidence>
<keyword evidence="12" id="KW-1185">Reference proteome</keyword>
<dbReference type="GO" id="GO:0009968">
    <property type="term" value="P:negative regulation of signal transduction"/>
    <property type="evidence" value="ECO:0007669"/>
    <property type="project" value="UniProtKB-ARBA"/>
</dbReference>
<feature type="domain" description="C2H2-type" evidence="10">
    <location>
        <begin position="174"/>
        <end position="201"/>
    </location>
</feature>
<dbReference type="GO" id="GO:0045596">
    <property type="term" value="P:negative regulation of cell differentiation"/>
    <property type="evidence" value="ECO:0007669"/>
    <property type="project" value="UniProtKB-ARBA"/>
</dbReference>
<feature type="region of interest" description="Disordered" evidence="9">
    <location>
        <begin position="1"/>
        <end position="93"/>
    </location>
</feature>
<reference evidence="11 12" key="1">
    <citation type="journal article" date="2022" name="G3 (Bethesda)">
        <title>Evaluating Illumina-, Nanopore-, and PacBio-based genome assembly strategies with the bald notothen, Trematomus borchgrevinki.</title>
        <authorList>
            <person name="Rayamajhi N."/>
            <person name="Cheng C.C."/>
            <person name="Catchen J.M."/>
        </authorList>
    </citation>
    <scope>NUCLEOTIDE SEQUENCE [LARGE SCALE GENOMIC DNA]</scope>
    <source>
        <strain evidence="11">AGRC-2024</strain>
    </source>
</reference>
<feature type="compositionally biased region" description="Polar residues" evidence="9">
    <location>
        <begin position="9"/>
        <end position="28"/>
    </location>
</feature>
<dbReference type="FunFam" id="3.30.160.60:FF:000452">
    <property type="entry name" value="Transcription factor Ovo-like 2"/>
    <property type="match status" value="1"/>
</dbReference>
<dbReference type="FunFam" id="3.30.160.60:FF:001250">
    <property type="entry name" value="putative transcription factor ovo-like protein 3"/>
    <property type="match status" value="1"/>
</dbReference>
<feature type="domain" description="C2H2-type" evidence="10">
    <location>
        <begin position="202"/>
        <end position="229"/>
    </location>
</feature>
<proteinExistence type="inferred from homology"/>
<dbReference type="GO" id="GO:0045892">
    <property type="term" value="P:negative regulation of DNA-templated transcription"/>
    <property type="evidence" value="ECO:0007669"/>
    <property type="project" value="UniProtKB-ARBA"/>
</dbReference>
<evidence type="ECO:0000259" key="10">
    <source>
        <dbReference type="PROSITE" id="PS50157"/>
    </source>
</evidence>
<comment type="caution">
    <text evidence="11">The sequence shown here is derived from an EMBL/GenBank/DDBJ whole genome shotgun (WGS) entry which is preliminary data.</text>
</comment>
<gene>
    <name evidence="11" type="ORF">OYC64_004207</name>
</gene>
<evidence type="ECO:0000256" key="3">
    <source>
        <dbReference type="ARBA" id="ARBA00022723"/>
    </source>
</evidence>
<dbReference type="InterPro" id="IPR013087">
    <property type="entry name" value="Znf_C2H2_type"/>
</dbReference>
<dbReference type="Gene3D" id="3.30.160.60">
    <property type="entry name" value="Classic Zinc Finger"/>
    <property type="match status" value="3"/>
</dbReference>
<dbReference type="GO" id="GO:0051241">
    <property type="term" value="P:negative regulation of multicellular organismal process"/>
    <property type="evidence" value="ECO:0007669"/>
    <property type="project" value="UniProtKB-ARBA"/>
</dbReference>
<dbReference type="EMBL" id="JBIYXZ010002085">
    <property type="protein sequence ID" value="KAL3046149.1"/>
    <property type="molecule type" value="Genomic_DNA"/>
</dbReference>
<evidence type="ECO:0000256" key="8">
    <source>
        <dbReference type="PROSITE-ProRule" id="PRU00042"/>
    </source>
</evidence>
<evidence type="ECO:0000256" key="5">
    <source>
        <dbReference type="ARBA" id="ARBA00022771"/>
    </source>
</evidence>
<keyword evidence="4" id="KW-0677">Repeat</keyword>
<dbReference type="Pfam" id="PF13894">
    <property type="entry name" value="zf-C2H2_4"/>
    <property type="match status" value="1"/>
</dbReference>
<dbReference type="GO" id="GO:0005634">
    <property type="term" value="C:nucleus"/>
    <property type="evidence" value="ECO:0007669"/>
    <property type="project" value="UniProtKB-SubCell"/>
</dbReference>
<dbReference type="GO" id="GO:0045616">
    <property type="term" value="P:regulation of keratinocyte differentiation"/>
    <property type="evidence" value="ECO:0007669"/>
    <property type="project" value="UniProtKB-ARBA"/>
</dbReference>
<sequence length="333" mass="36576">MFLRESGAGASSLTMIEATSTSQSTGSLPPSWWRWKRVPPRPCRSASPNTLSPTHTHTSPTHTHTHLSDTHTHLSDTHTHAELPSSTALGRHPEQCTDIRRRAQGSPYIRSKIKVTTGELPPDPSLLPLSVPAPPSLTPNVTVMPVALTATSDPMEVVSMVTRSTGQSSPTAQYMCQICEKTFQYQRMLNRHLKCHNNTKRHLCNFCGKGFNDTFDLKRHVRTHTGVRPYKCTLCEKAFTQRCSLESHMKKIHSVAQKYAYKERRNKLYVCEECGLTSGSQDELVIHLNSLHPDSALLKGKAARMAGGGGEEESSPGSPHGAESDDTTGSAGQ</sequence>
<protein>
    <recommendedName>
        <fullName evidence="10">C2H2-type domain-containing protein</fullName>
    </recommendedName>
</protein>
<dbReference type="Pfam" id="PF13912">
    <property type="entry name" value="zf-C2H2_6"/>
    <property type="match status" value="1"/>
</dbReference>
<dbReference type="GO" id="GO:0008270">
    <property type="term" value="F:zinc ion binding"/>
    <property type="evidence" value="ECO:0007669"/>
    <property type="project" value="UniProtKB-KW"/>
</dbReference>
<dbReference type="Proteomes" id="UP001619887">
    <property type="component" value="Unassembled WGS sequence"/>
</dbReference>
<dbReference type="Pfam" id="PF00096">
    <property type="entry name" value="zf-C2H2"/>
    <property type="match status" value="1"/>
</dbReference>
<evidence type="ECO:0000256" key="6">
    <source>
        <dbReference type="ARBA" id="ARBA00022833"/>
    </source>
</evidence>
<evidence type="ECO:0000256" key="7">
    <source>
        <dbReference type="ARBA" id="ARBA00023242"/>
    </source>
</evidence>
<evidence type="ECO:0000256" key="1">
    <source>
        <dbReference type="ARBA" id="ARBA00004123"/>
    </source>
</evidence>
<keyword evidence="6" id="KW-0862">Zinc</keyword>
<organism evidence="11 12">
    <name type="scientific">Pagothenia borchgrevinki</name>
    <name type="common">Bald rockcod</name>
    <name type="synonym">Trematomus borchgrevinki</name>
    <dbReference type="NCBI Taxonomy" id="8213"/>
    <lineage>
        <taxon>Eukaryota</taxon>
        <taxon>Metazoa</taxon>
        <taxon>Chordata</taxon>
        <taxon>Craniata</taxon>
        <taxon>Vertebrata</taxon>
        <taxon>Euteleostomi</taxon>
        <taxon>Actinopterygii</taxon>
        <taxon>Neopterygii</taxon>
        <taxon>Teleostei</taxon>
        <taxon>Neoteleostei</taxon>
        <taxon>Acanthomorphata</taxon>
        <taxon>Eupercaria</taxon>
        <taxon>Perciformes</taxon>
        <taxon>Notothenioidei</taxon>
        <taxon>Nototheniidae</taxon>
        <taxon>Pagothenia</taxon>
    </lineage>
</organism>
<evidence type="ECO:0000313" key="12">
    <source>
        <dbReference type="Proteomes" id="UP001619887"/>
    </source>
</evidence>
<evidence type="ECO:0000313" key="11">
    <source>
        <dbReference type="EMBL" id="KAL3046149.1"/>
    </source>
</evidence>
<feature type="region of interest" description="Disordered" evidence="9">
    <location>
        <begin position="299"/>
        <end position="333"/>
    </location>
</feature>